<evidence type="ECO:0000313" key="3">
    <source>
        <dbReference type="EMBL" id="SHI09641.1"/>
    </source>
</evidence>
<reference evidence="3 4" key="1">
    <citation type="submission" date="2016-11" db="EMBL/GenBank/DDBJ databases">
        <authorList>
            <person name="Jaros S."/>
            <person name="Januszkiewicz K."/>
            <person name="Wedrychowicz H."/>
        </authorList>
    </citation>
    <scope>NUCLEOTIDE SEQUENCE [LARGE SCALE GENOMIC DNA]</scope>
    <source>
        <strain evidence="3 4">DSM 16917</strain>
    </source>
</reference>
<dbReference type="GO" id="GO:0004527">
    <property type="term" value="F:exonuclease activity"/>
    <property type="evidence" value="ECO:0007669"/>
    <property type="project" value="UniProtKB-KW"/>
</dbReference>
<dbReference type="PANTHER" id="PTHR32114">
    <property type="entry name" value="ABC TRANSPORTER ABCH.3"/>
    <property type="match status" value="1"/>
</dbReference>
<feature type="coiled-coil region" evidence="1">
    <location>
        <begin position="797"/>
        <end position="862"/>
    </location>
</feature>
<feature type="coiled-coil region" evidence="1">
    <location>
        <begin position="386"/>
        <end position="413"/>
    </location>
</feature>
<dbReference type="AlphaFoldDB" id="A0A1M5YC31"/>
<dbReference type="InterPro" id="IPR027417">
    <property type="entry name" value="P-loop_NTPase"/>
</dbReference>
<feature type="coiled-coil region" evidence="1">
    <location>
        <begin position="541"/>
        <end position="672"/>
    </location>
</feature>
<dbReference type="Gene3D" id="3.40.50.300">
    <property type="entry name" value="P-loop containing nucleotide triphosphate hydrolases"/>
    <property type="match status" value="2"/>
</dbReference>
<dbReference type="Pfam" id="PF13555">
    <property type="entry name" value="AAA_29"/>
    <property type="match status" value="1"/>
</dbReference>
<feature type="region of interest" description="Disordered" evidence="2">
    <location>
        <begin position="465"/>
        <end position="493"/>
    </location>
</feature>
<protein>
    <submittedName>
        <fullName evidence="3">Exonuclease SbcC</fullName>
    </submittedName>
</protein>
<sequence length="1230" mass="139050">MKILSLRFKNLNSLKGEWKIDFRQEPFASNGLFAITGPTGAGKTTLLDAICLALYHETPRLKVSPTQNELMTRHCADALAEVEFEVKGVGYRAFWSQRRARGASDGKLQSPQVELAALEDGKILADKVKDKLTLTAELTGLDFGRFTKSMLLSQGQFAAFLNAAANDRAELLEELTGTEIYGRISEQVYDASAQAKIQLDQLKIKAESVELLAPDQRQQLQQELTQLETDQAKLNDQRQQWQQQADWLARQAELTDTLAQAQSVQSEAKAEEKANSEALATLAKGAPAEALRPQYLQLQESQQQHQTLQDQLSELEARGQALQQALAQAEAQHQRQQEALSTQRQRQEQEQRQILEQLVPLDQRIEQQDKQLKELSALQQQGQMQTQQLQAQLEQGQQTLGQAQRQSQQLQANLSAHPYAEQLNARLTGWQQLAEQDMQARQQLKQWQQQQEKLQQQSQTEQQQRQQQQQAAETQRGKLEQAKASLAQVDQQWQTHGSGLETLEQQQVQDQQQAGHWQQLLNIEPLYRRQHAALVQQRAKQQELSAQQQVQEQQLKQQRERYKTLRPHFKDLEARLQLEQRIQSLEAERARLQPDQPCPLCGATEHPLVERYQAQDASETQQRFDQMQAELNELEQAGADTKQSLALINQQLEQLHKQIGEGEEQIGQWQQQWQQSCEALGQSMTMDQADTLSQAHQQWQQAQRHRQQQLEQARKLERERHRQQSQVQQLTQAVQASEAALSQSLQQADHLASQLAQLTEQSDAMQAQRKARWQQWSSEISELGLTPPTVSQWGAWLQQHQQLAEQLAREQQQVQQLGQQIAVGESETGQLGQRLQQSQQELAQLQSQLNQLQQSLERDRNERTVQFGDESVAQLRAQSQQRTEAVEQALVASQQAREQAQQAHHAAAGELSRHQAQLTEAQALREQRQSTLETALAEQGFANLAKLEAALLPATQRDELQQLKQRLDKALHQAEVMLTQATTALTKHAEARPEALPAKAGDKQAELLAGKLSETQQQLQQLIHQQGQCQARLEGDDQRRQGLSALTGEIEGQQAQYDDWAALNSLIGSRDGAKFRRFAQGLTLDHLIHLANRQLQRLHGRYQLKRKGSDLLELLVLDTWQGDTARDTKTLSGGESFLVSLALALALSDLVSHKTRIDSLFLDEGFGTLDPQTLDTALDALDTLNASGKMIGVISHVEALKERVPVQIRVEKRAGLGHSRLAPEFALPAQ</sequence>
<dbReference type="EMBL" id="FQXG01000007">
    <property type="protein sequence ID" value="SHI09641.1"/>
    <property type="molecule type" value="Genomic_DNA"/>
</dbReference>
<dbReference type="Proteomes" id="UP000184268">
    <property type="component" value="Unassembled WGS sequence"/>
</dbReference>
<keyword evidence="3" id="KW-0540">Nuclease</keyword>
<feature type="compositionally biased region" description="Low complexity" evidence="2">
    <location>
        <begin position="896"/>
        <end position="908"/>
    </location>
</feature>
<keyword evidence="4" id="KW-1185">Reference proteome</keyword>
<feature type="region of interest" description="Disordered" evidence="2">
    <location>
        <begin position="896"/>
        <end position="925"/>
    </location>
</feature>
<dbReference type="Pfam" id="PF13558">
    <property type="entry name" value="SbcC_Walker_B"/>
    <property type="match status" value="1"/>
</dbReference>
<dbReference type="PANTHER" id="PTHR32114:SF2">
    <property type="entry name" value="ABC TRANSPORTER ABCH.3"/>
    <property type="match status" value="1"/>
</dbReference>
<dbReference type="GO" id="GO:0016887">
    <property type="term" value="F:ATP hydrolysis activity"/>
    <property type="evidence" value="ECO:0007669"/>
    <property type="project" value="InterPro"/>
</dbReference>
<dbReference type="GO" id="GO:0006302">
    <property type="term" value="P:double-strand break repair"/>
    <property type="evidence" value="ECO:0007669"/>
    <property type="project" value="InterPro"/>
</dbReference>
<keyword evidence="3" id="KW-0378">Hydrolase</keyword>
<dbReference type="RefSeq" id="WP_067663837.1">
    <property type="nucleotide sequence ID" value="NZ_FQXG01000007.1"/>
</dbReference>
<evidence type="ECO:0000313" key="4">
    <source>
        <dbReference type="Proteomes" id="UP000184268"/>
    </source>
</evidence>
<dbReference type="SUPFAM" id="SSF52540">
    <property type="entry name" value="P-loop containing nucleoside triphosphate hydrolases"/>
    <property type="match status" value="1"/>
</dbReference>
<evidence type="ECO:0000256" key="1">
    <source>
        <dbReference type="SAM" id="Coils"/>
    </source>
</evidence>
<evidence type="ECO:0000256" key="2">
    <source>
        <dbReference type="SAM" id="MobiDB-lite"/>
    </source>
</evidence>
<feature type="compositionally biased region" description="Basic and acidic residues" evidence="2">
    <location>
        <begin position="712"/>
        <end position="722"/>
    </location>
</feature>
<accession>A0A1M5YC31</accession>
<proteinExistence type="predicted"/>
<name>A0A1M5YC31_9GAMM</name>
<gene>
    <name evidence="3" type="ORF">SAMN02745129_4072</name>
</gene>
<feature type="coiled-coil region" evidence="1">
    <location>
        <begin position="192"/>
        <end position="244"/>
    </location>
</feature>
<keyword evidence="1" id="KW-0175">Coiled coil</keyword>
<dbReference type="OrthoDB" id="9795626at2"/>
<dbReference type="STRING" id="299255.SAMN02745129_4072"/>
<organism evidence="3 4">
    <name type="scientific">Ferrimonas marina</name>
    <dbReference type="NCBI Taxonomy" id="299255"/>
    <lineage>
        <taxon>Bacteria</taxon>
        <taxon>Pseudomonadati</taxon>
        <taxon>Pseudomonadota</taxon>
        <taxon>Gammaproteobacteria</taxon>
        <taxon>Alteromonadales</taxon>
        <taxon>Ferrimonadaceae</taxon>
        <taxon>Ferrimonas</taxon>
    </lineage>
</organism>
<keyword evidence="3" id="KW-0269">Exonuclease</keyword>
<feature type="region of interest" description="Disordered" evidence="2">
    <location>
        <begin position="326"/>
        <end position="345"/>
    </location>
</feature>
<feature type="compositionally biased region" description="Low complexity" evidence="2">
    <location>
        <begin position="465"/>
        <end position="474"/>
    </location>
</feature>
<feature type="region of interest" description="Disordered" evidence="2">
    <location>
        <begin position="687"/>
        <end position="725"/>
    </location>
</feature>